<keyword evidence="2" id="KW-1185">Reference proteome</keyword>
<gene>
    <name evidence="1" type="ORF">BDD14_1392</name>
</gene>
<evidence type="ECO:0000313" key="2">
    <source>
        <dbReference type="Proteomes" id="UP000292958"/>
    </source>
</evidence>
<dbReference type="EMBL" id="SHKW01000001">
    <property type="protein sequence ID" value="RZU39980.1"/>
    <property type="molecule type" value="Genomic_DNA"/>
</dbReference>
<sequence length="67" mass="7550">MVNTKSSLLSIKGFRRRALERESVLTRGDYMNGMLLRSLGRYTEEVNADVQSVVLNLTGTNKLHHAT</sequence>
<dbReference type="Proteomes" id="UP000292958">
    <property type="component" value="Unassembled WGS sequence"/>
</dbReference>
<organism evidence="1 2">
    <name type="scientific">Edaphobacter modestus</name>
    <dbReference type="NCBI Taxonomy" id="388466"/>
    <lineage>
        <taxon>Bacteria</taxon>
        <taxon>Pseudomonadati</taxon>
        <taxon>Acidobacteriota</taxon>
        <taxon>Terriglobia</taxon>
        <taxon>Terriglobales</taxon>
        <taxon>Acidobacteriaceae</taxon>
        <taxon>Edaphobacter</taxon>
    </lineage>
</organism>
<reference evidence="1 2" key="1">
    <citation type="submission" date="2019-02" db="EMBL/GenBank/DDBJ databases">
        <title>Genomic Encyclopedia of Archaeal and Bacterial Type Strains, Phase II (KMG-II): from individual species to whole genera.</title>
        <authorList>
            <person name="Goeker M."/>
        </authorList>
    </citation>
    <scope>NUCLEOTIDE SEQUENCE [LARGE SCALE GENOMIC DNA]</scope>
    <source>
        <strain evidence="1 2">DSM 18101</strain>
    </source>
</reference>
<evidence type="ECO:0000313" key="1">
    <source>
        <dbReference type="EMBL" id="RZU39980.1"/>
    </source>
</evidence>
<protein>
    <submittedName>
        <fullName evidence="1">Uncharacterized protein</fullName>
    </submittedName>
</protein>
<name>A0A4Q7YR79_9BACT</name>
<comment type="caution">
    <text evidence="1">The sequence shown here is derived from an EMBL/GenBank/DDBJ whole genome shotgun (WGS) entry which is preliminary data.</text>
</comment>
<proteinExistence type="predicted"/>
<accession>A0A4Q7YR79</accession>
<dbReference type="AlphaFoldDB" id="A0A4Q7YR79"/>